<dbReference type="Gene3D" id="3.20.20.80">
    <property type="entry name" value="Glycosidases"/>
    <property type="match status" value="1"/>
</dbReference>
<dbReference type="Pfam" id="PF05089">
    <property type="entry name" value="NAGLU"/>
    <property type="match status" value="1"/>
</dbReference>
<evidence type="ECO:0000313" key="6">
    <source>
        <dbReference type="EMBL" id="BET02775.1"/>
    </source>
</evidence>
<dbReference type="Gene3D" id="3.30.379.10">
    <property type="entry name" value="Chitobiase/beta-hexosaminidase domain 2-like"/>
    <property type="match status" value="1"/>
</dbReference>
<keyword evidence="1" id="KW-0378">Hydrolase</keyword>
<dbReference type="InterPro" id="IPR029018">
    <property type="entry name" value="Hex-like_dom2"/>
</dbReference>
<dbReference type="InterPro" id="IPR024732">
    <property type="entry name" value="NAGLU_C"/>
</dbReference>
<dbReference type="PANTHER" id="PTHR12872">
    <property type="entry name" value="ALPHA-N-ACETYLGLUCOSAMINIDASE"/>
    <property type="match status" value="1"/>
</dbReference>
<dbReference type="PANTHER" id="PTHR12872:SF1">
    <property type="entry name" value="ALPHA-N-ACETYLGLUCOSAMINIDASE"/>
    <property type="match status" value="1"/>
</dbReference>
<name>A0ABN7BEH6_9HEMI</name>
<dbReference type="Pfam" id="PF12972">
    <property type="entry name" value="NAGLU_C"/>
    <property type="match status" value="1"/>
</dbReference>
<reference evidence="6 7" key="1">
    <citation type="submission" date="2023-09" db="EMBL/GenBank/DDBJ databases">
        <title>Nesidiocoris tenuis whole genome shotgun sequence.</title>
        <authorList>
            <person name="Shibata T."/>
            <person name="Shimoda M."/>
            <person name="Kobayashi T."/>
            <person name="Uehara T."/>
        </authorList>
    </citation>
    <scope>NUCLEOTIDE SEQUENCE [LARGE SCALE GENOMIC DNA]</scope>
    <source>
        <strain evidence="6 7">Japan</strain>
    </source>
</reference>
<protein>
    <submittedName>
        <fullName evidence="6">Alpha-N-acetylglucosaminidase (NAGLU) tim-barrel domain</fullName>
    </submittedName>
</protein>
<evidence type="ECO:0000259" key="5">
    <source>
        <dbReference type="Pfam" id="PF12972"/>
    </source>
</evidence>
<dbReference type="Pfam" id="PF12971">
    <property type="entry name" value="NAGLU_N"/>
    <property type="match status" value="1"/>
</dbReference>
<keyword evidence="2" id="KW-0732">Signal</keyword>
<dbReference type="Gene3D" id="1.20.120.670">
    <property type="entry name" value="N-acetyl-b-d-glucoasminidase"/>
    <property type="match status" value="1"/>
</dbReference>
<feature type="domain" description="Alpha-N-acetylglucosaminidase tim-barrel" evidence="3">
    <location>
        <begin position="130"/>
        <end position="460"/>
    </location>
</feature>
<feature type="chain" id="PRO_5047474482" evidence="2">
    <location>
        <begin position="22"/>
        <end position="705"/>
    </location>
</feature>
<dbReference type="InterPro" id="IPR007781">
    <property type="entry name" value="NAGLU"/>
</dbReference>
<evidence type="ECO:0000256" key="1">
    <source>
        <dbReference type="ARBA" id="ARBA00022801"/>
    </source>
</evidence>
<dbReference type="Proteomes" id="UP001307889">
    <property type="component" value="Chromosome 14"/>
</dbReference>
<proteinExistence type="predicted"/>
<sequence length="705" mass="80947">MSSENKMRLFILIALIPLSWAELIKDRPIGSEEDLRKLAARLLGDKASRFDLKIDSTISIDGKDVVKVSKHFSSDIVAIVGSSATAAAYGLNNYLKYYLNCHVSWDGDQLDLPIIWPHANYQLTFNESLRYYMNVCTFSYSYVWWNWTRWEREIDWMALNGFNLVLAFTGMEAVWSKVYEELGLTQEEINEHTSGPAFLAWNRMGNIRGGGNLSPNWHGNQIELQKKILSRMRALGITPVLPAFAGHLPRAIKRAYPNVSITYAPRWNGFPDEYCCPAMLQPTDPLFNRIGKMFIDKITGMFGTNHIYSCDPFNEMYPNTEDLSVLNAFGRSIYSSMTAADPSAVWLLQGWMFKHDKEYWSKERIRAFLSSVDYNNMIILDLQGETYPIYERFGIGTLHPFIFCMLHNFGGTLGMHASIFQFHQRLRSARESDHPAVGIGLTMEGIGTDYAIYDLFTDLAVSPSPVPTGPLEIKSYYEWYKRYAKRRYGMRWNAAEHASAAWNHLMISVYDYRGNTSIHGQYVFNNRPSLKKRITYWYDPQDIFMAWESLLLAGNAANGTNDLFKLDLIDTTRQGLQLKFDELYLKLVAAFRNNNTLLVNETASAMLDCLDDIDRILSSHEKFLLGVWLKDAKAMGYNQLEKRNYERDARYQITLWGPEGEILDYANKQWSGPICVRKKQQIGPLEVQSGQKDNLLQKKNGRLAP</sequence>
<evidence type="ECO:0000259" key="3">
    <source>
        <dbReference type="Pfam" id="PF05089"/>
    </source>
</evidence>
<dbReference type="EMBL" id="AP028922">
    <property type="protein sequence ID" value="BET02775.1"/>
    <property type="molecule type" value="Genomic_DNA"/>
</dbReference>
<evidence type="ECO:0000256" key="2">
    <source>
        <dbReference type="SAM" id="SignalP"/>
    </source>
</evidence>
<dbReference type="InterPro" id="IPR024240">
    <property type="entry name" value="NAGLU_N"/>
</dbReference>
<gene>
    <name evidence="6" type="ORF">NTJ_15593</name>
</gene>
<dbReference type="InterPro" id="IPR024733">
    <property type="entry name" value="NAGLU_tim-barrel"/>
</dbReference>
<accession>A0ABN7BEH6</accession>
<feature type="domain" description="Alpha-N-acetylglucosaminidase C-terminal" evidence="5">
    <location>
        <begin position="479"/>
        <end position="672"/>
    </location>
</feature>
<keyword evidence="7" id="KW-1185">Reference proteome</keyword>
<feature type="signal peptide" evidence="2">
    <location>
        <begin position="1"/>
        <end position="21"/>
    </location>
</feature>
<dbReference type="SUPFAM" id="SSF51445">
    <property type="entry name" value="(Trans)glycosidases"/>
    <property type="match status" value="1"/>
</dbReference>
<feature type="domain" description="Alpha-N-acetylglucosaminidase N-terminal" evidence="4">
    <location>
        <begin position="35"/>
        <end position="117"/>
    </location>
</feature>
<evidence type="ECO:0000313" key="7">
    <source>
        <dbReference type="Proteomes" id="UP001307889"/>
    </source>
</evidence>
<organism evidence="6 7">
    <name type="scientific">Nesidiocoris tenuis</name>
    <dbReference type="NCBI Taxonomy" id="355587"/>
    <lineage>
        <taxon>Eukaryota</taxon>
        <taxon>Metazoa</taxon>
        <taxon>Ecdysozoa</taxon>
        <taxon>Arthropoda</taxon>
        <taxon>Hexapoda</taxon>
        <taxon>Insecta</taxon>
        <taxon>Pterygota</taxon>
        <taxon>Neoptera</taxon>
        <taxon>Paraneoptera</taxon>
        <taxon>Hemiptera</taxon>
        <taxon>Heteroptera</taxon>
        <taxon>Panheteroptera</taxon>
        <taxon>Cimicomorpha</taxon>
        <taxon>Miridae</taxon>
        <taxon>Dicyphina</taxon>
        <taxon>Nesidiocoris</taxon>
    </lineage>
</organism>
<evidence type="ECO:0000259" key="4">
    <source>
        <dbReference type="Pfam" id="PF12971"/>
    </source>
</evidence>
<dbReference type="InterPro" id="IPR017853">
    <property type="entry name" value="GH"/>
</dbReference>